<sequence length="403" mass="43446">MEMLGKIFSRFHPVAWGVIIGTFFARAGFYMTMPYLAIYLHEVKGLSPELIGTILATSFLVGTLASFFGGTLSDRVGRFPVMVVSMLGWAGVFALFSLADAVWAFLVLSALSGLGRNVFEPTARALLTDITPCEQQLSVFNARYFAINLGAALGPLAGVMLGSAHSTLPLLITAGIYAVYGVGVAVLWKVYGEPKRQGSGERVSFAETVRVVFQDKVFGLILLGNLFVYSAYAHIETTLAQYLGSAPGFVDGVQIYTYLLLTNTISVVLLQYPVIHFTKKWSALRALTTGGVLFAAGLWGFGLFDHLFLLILAMIVMTIGEILCFIIGDVIIGQLAPENLRGAYFGAGGFPFLGQSAGPWAGGLLLGWLGFGQGPLVFGILMLLTLLAVPCFVGAQRRYRQEF</sequence>
<keyword evidence="4 7" id="KW-0812">Transmembrane</keyword>
<evidence type="ECO:0000256" key="4">
    <source>
        <dbReference type="ARBA" id="ARBA00022692"/>
    </source>
</evidence>
<reference evidence="10" key="1">
    <citation type="submission" date="2017-05" db="EMBL/GenBank/DDBJ databases">
        <authorList>
            <person name="Sung H."/>
        </authorList>
    </citation>
    <scope>NUCLEOTIDE SEQUENCE [LARGE SCALE GENOMIC DNA]</scope>
    <source>
        <strain evidence="10">AR23208</strain>
    </source>
</reference>
<organism evidence="9 10">
    <name type="scientific">Tumebacillus avium</name>
    <dbReference type="NCBI Taxonomy" id="1903704"/>
    <lineage>
        <taxon>Bacteria</taxon>
        <taxon>Bacillati</taxon>
        <taxon>Bacillota</taxon>
        <taxon>Bacilli</taxon>
        <taxon>Bacillales</taxon>
        <taxon>Alicyclobacillaceae</taxon>
        <taxon>Tumebacillus</taxon>
    </lineage>
</organism>
<dbReference type="InterPro" id="IPR011701">
    <property type="entry name" value="MFS"/>
</dbReference>
<dbReference type="OrthoDB" id="8952229at2"/>
<feature type="transmembrane region" description="Helical" evidence="7">
    <location>
        <begin position="217"/>
        <end position="235"/>
    </location>
</feature>
<feature type="transmembrane region" description="Helical" evidence="7">
    <location>
        <begin position="89"/>
        <end position="114"/>
    </location>
</feature>
<name>A0A1Y0IRR8_9BACL</name>
<feature type="transmembrane region" description="Helical" evidence="7">
    <location>
        <begin position="376"/>
        <end position="395"/>
    </location>
</feature>
<dbReference type="PANTHER" id="PTHR43414:SF1">
    <property type="entry name" value="PEPTIDE PERMEASE"/>
    <property type="match status" value="1"/>
</dbReference>
<gene>
    <name evidence="9" type="ORF">CBW65_19655</name>
</gene>
<feature type="transmembrane region" description="Helical" evidence="7">
    <location>
        <begin position="144"/>
        <end position="164"/>
    </location>
</feature>
<feature type="transmembrane region" description="Helical" evidence="7">
    <location>
        <begin position="14"/>
        <end position="38"/>
    </location>
</feature>
<keyword evidence="6 7" id="KW-0472">Membrane</keyword>
<comment type="subcellular location">
    <subcellularLocation>
        <location evidence="1">Cell membrane</location>
        <topology evidence="1">Multi-pass membrane protein</topology>
    </subcellularLocation>
</comment>
<dbReference type="InterPro" id="IPR036259">
    <property type="entry name" value="MFS_trans_sf"/>
</dbReference>
<proteinExistence type="predicted"/>
<dbReference type="CDD" id="cd17329">
    <property type="entry name" value="MFS_MdtH_MDR_like"/>
    <property type="match status" value="1"/>
</dbReference>
<feature type="domain" description="Major facilitator superfamily (MFS) profile" evidence="8">
    <location>
        <begin position="14"/>
        <end position="397"/>
    </location>
</feature>
<dbReference type="AlphaFoldDB" id="A0A1Y0IRR8"/>
<dbReference type="InterPro" id="IPR020846">
    <property type="entry name" value="MFS_dom"/>
</dbReference>
<evidence type="ECO:0000256" key="2">
    <source>
        <dbReference type="ARBA" id="ARBA00022448"/>
    </source>
</evidence>
<keyword evidence="10" id="KW-1185">Reference proteome</keyword>
<evidence type="ECO:0000313" key="9">
    <source>
        <dbReference type="EMBL" id="ARU62950.1"/>
    </source>
</evidence>
<evidence type="ECO:0000256" key="1">
    <source>
        <dbReference type="ARBA" id="ARBA00004651"/>
    </source>
</evidence>
<evidence type="ECO:0000259" key="8">
    <source>
        <dbReference type="PROSITE" id="PS50850"/>
    </source>
</evidence>
<feature type="transmembrane region" description="Helical" evidence="7">
    <location>
        <begin position="255"/>
        <end position="275"/>
    </location>
</feature>
<evidence type="ECO:0000313" key="10">
    <source>
        <dbReference type="Proteomes" id="UP000195437"/>
    </source>
</evidence>
<dbReference type="EMBL" id="CP021434">
    <property type="protein sequence ID" value="ARU62950.1"/>
    <property type="molecule type" value="Genomic_DNA"/>
</dbReference>
<feature type="transmembrane region" description="Helical" evidence="7">
    <location>
        <begin position="170"/>
        <end position="191"/>
    </location>
</feature>
<evidence type="ECO:0000256" key="3">
    <source>
        <dbReference type="ARBA" id="ARBA00022475"/>
    </source>
</evidence>
<dbReference type="GO" id="GO:0022857">
    <property type="term" value="F:transmembrane transporter activity"/>
    <property type="evidence" value="ECO:0007669"/>
    <property type="project" value="InterPro"/>
</dbReference>
<evidence type="ECO:0000256" key="6">
    <source>
        <dbReference type="ARBA" id="ARBA00023136"/>
    </source>
</evidence>
<dbReference type="KEGG" id="tum:CBW65_19655"/>
<feature type="transmembrane region" description="Helical" evidence="7">
    <location>
        <begin position="282"/>
        <end position="301"/>
    </location>
</feature>
<keyword evidence="3" id="KW-1003">Cell membrane</keyword>
<dbReference type="Proteomes" id="UP000195437">
    <property type="component" value="Chromosome"/>
</dbReference>
<feature type="transmembrane region" description="Helical" evidence="7">
    <location>
        <begin position="307"/>
        <end position="332"/>
    </location>
</feature>
<dbReference type="PANTHER" id="PTHR43414">
    <property type="entry name" value="MULTIDRUG RESISTANCE PROTEIN MDTG"/>
    <property type="match status" value="1"/>
</dbReference>
<dbReference type="SUPFAM" id="SSF103473">
    <property type="entry name" value="MFS general substrate transporter"/>
    <property type="match status" value="1"/>
</dbReference>
<keyword evidence="5 7" id="KW-1133">Transmembrane helix</keyword>
<accession>A0A1Y0IRR8</accession>
<protein>
    <submittedName>
        <fullName evidence="9">MFS transporter</fullName>
    </submittedName>
</protein>
<dbReference type="Gene3D" id="1.20.1250.20">
    <property type="entry name" value="MFS general substrate transporter like domains"/>
    <property type="match status" value="1"/>
</dbReference>
<keyword evidence="2" id="KW-0813">Transport</keyword>
<feature type="transmembrane region" description="Helical" evidence="7">
    <location>
        <begin position="50"/>
        <end position="69"/>
    </location>
</feature>
<dbReference type="PROSITE" id="PS50850">
    <property type="entry name" value="MFS"/>
    <property type="match status" value="1"/>
</dbReference>
<feature type="transmembrane region" description="Helical" evidence="7">
    <location>
        <begin position="344"/>
        <end position="370"/>
    </location>
</feature>
<dbReference type="GO" id="GO:0005886">
    <property type="term" value="C:plasma membrane"/>
    <property type="evidence" value="ECO:0007669"/>
    <property type="project" value="UniProtKB-SubCell"/>
</dbReference>
<evidence type="ECO:0000256" key="7">
    <source>
        <dbReference type="SAM" id="Phobius"/>
    </source>
</evidence>
<evidence type="ECO:0000256" key="5">
    <source>
        <dbReference type="ARBA" id="ARBA00022989"/>
    </source>
</evidence>
<dbReference type="Pfam" id="PF07690">
    <property type="entry name" value="MFS_1"/>
    <property type="match status" value="1"/>
</dbReference>